<gene>
    <name evidence="1" type="ORF">U27_05562</name>
</gene>
<dbReference type="SUPFAM" id="SSF52540">
    <property type="entry name" value="P-loop containing nucleoside triphosphate hydrolases"/>
    <property type="match status" value="1"/>
</dbReference>
<keyword evidence="2" id="KW-1185">Reference proteome</keyword>
<name>A0A081C1Y3_VECG1</name>
<organism evidence="1">
    <name type="scientific">Vecturithrix granuli</name>
    <dbReference type="NCBI Taxonomy" id="1499967"/>
    <lineage>
        <taxon>Bacteria</taxon>
        <taxon>Candidatus Moduliflexota</taxon>
        <taxon>Candidatus Vecturitrichia</taxon>
        <taxon>Candidatus Vecturitrichales</taxon>
        <taxon>Candidatus Vecturitrichaceae</taxon>
        <taxon>Candidatus Vecturithrix</taxon>
    </lineage>
</organism>
<sequence length="192" mass="22171">MRKCSSYGPINTKLHYYAPRTALIDRAYAQLFGDDPEEGGHYITVWAPRQTEKTWVMQQIVKQFQEDETFTMQPAKEETTDEGVSEILVANLREWFGRDFPDILSWKTLSTVFARLYFTKPLILILDEFDAIGEEFINDRLHRAWKAGATQTRKNTTRFPAPLVCLGSNTSSTYSSNSFRMMFARRGLIIPP</sequence>
<dbReference type="HOGENOM" id="CLU_1412732_0_0_0"/>
<evidence type="ECO:0000313" key="2">
    <source>
        <dbReference type="Proteomes" id="UP000030661"/>
    </source>
</evidence>
<proteinExistence type="predicted"/>
<dbReference type="EMBL" id="DF820468">
    <property type="protein sequence ID" value="GAK58588.1"/>
    <property type="molecule type" value="Genomic_DNA"/>
</dbReference>
<dbReference type="AlphaFoldDB" id="A0A081C1Y3"/>
<dbReference type="InterPro" id="IPR027417">
    <property type="entry name" value="P-loop_NTPase"/>
</dbReference>
<protein>
    <submittedName>
        <fullName evidence="1">Uncharacterized protein</fullName>
    </submittedName>
</protein>
<accession>A0A081C1Y3</accession>
<evidence type="ECO:0000313" key="1">
    <source>
        <dbReference type="EMBL" id="GAK58588.1"/>
    </source>
</evidence>
<reference evidence="1" key="1">
    <citation type="journal article" date="2015" name="PeerJ">
        <title>First genomic representation of candidate bacterial phylum KSB3 points to enhanced environmental sensing as a trigger of wastewater bulking.</title>
        <authorList>
            <person name="Sekiguchi Y."/>
            <person name="Ohashi A."/>
            <person name="Parks D.H."/>
            <person name="Yamauchi T."/>
            <person name="Tyson G.W."/>
            <person name="Hugenholtz P."/>
        </authorList>
    </citation>
    <scope>NUCLEOTIDE SEQUENCE [LARGE SCALE GENOMIC DNA]</scope>
</reference>
<dbReference type="Proteomes" id="UP000030661">
    <property type="component" value="Unassembled WGS sequence"/>
</dbReference>